<dbReference type="GeneID" id="28980040"/>
<gene>
    <name evidence="1" type="ORF">CC85DRAFT_12646</name>
</gene>
<keyword evidence="2" id="KW-1185">Reference proteome</keyword>
<reference evidence="1 2" key="1">
    <citation type="submission" date="2015-03" db="EMBL/GenBank/DDBJ databases">
        <title>Genomics and transcriptomics of the oil-accumulating basidiomycete yeast T. oleaginosus allow insights into substrate utilization and the diverse evolutionary trajectories of mating systems in fungi.</title>
        <authorList>
            <consortium name="DOE Joint Genome Institute"/>
            <person name="Kourist R."/>
            <person name="Kracht O."/>
            <person name="Bracharz F."/>
            <person name="Lipzen A."/>
            <person name="Nolan M."/>
            <person name="Ohm R."/>
            <person name="Grigoriev I."/>
            <person name="Sun S."/>
            <person name="Heitman J."/>
            <person name="Bruck T."/>
            <person name="Nowrousian M."/>
        </authorList>
    </citation>
    <scope>NUCLEOTIDE SEQUENCE [LARGE SCALE GENOMIC DNA]</scope>
    <source>
        <strain evidence="1 2">IBC0246</strain>
    </source>
</reference>
<evidence type="ECO:0000313" key="1">
    <source>
        <dbReference type="EMBL" id="KLT38861.1"/>
    </source>
</evidence>
<proteinExistence type="predicted"/>
<evidence type="ECO:0000313" key="2">
    <source>
        <dbReference type="Proteomes" id="UP000053611"/>
    </source>
</evidence>
<name>A0A0J0XCS0_9TREE</name>
<dbReference type="Proteomes" id="UP000053611">
    <property type="component" value="Unassembled WGS sequence"/>
</dbReference>
<protein>
    <submittedName>
        <fullName evidence="1">Uncharacterized protein</fullName>
    </submittedName>
</protein>
<dbReference type="EMBL" id="KQ087279">
    <property type="protein sequence ID" value="KLT38861.1"/>
    <property type="molecule type" value="Genomic_DNA"/>
</dbReference>
<dbReference type="AlphaFoldDB" id="A0A0J0XCS0"/>
<sequence>MPLGLGAAALAHCSSRSEHGLRTRLPKVTFWPSVQACSLSIMHPSPFSLRRALRTRCLLCPLPHHLCQTKWNPAPVAGQLRAPFKYARRSRTIASLCDEFSPLTSSPHLTTR</sequence>
<organism evidence="1 2">
    <name type="scientific">Cutaneotrichosporon oleaginosum</name>
    <dbReference type="NCBI Taxonomy" id="879819"/>
    <lineage>
        <taxon>Eukaryota</taxon>
        <taxon>Fungi</taxon>
        <taxon>Dikarya</taxon>
        <taxon>Basidiomycota</taxon>
        <taxon>Agaricomycotina</taxon>
        <taxon>Tremellomycetes</taxon>
        <taxon>Trichosporonales</taxon>
        <taxon>Trichosporonaceae</taxon>
        <taxon>Cutaneotrichosporon</taxon>
    </lineage>
</organism>
<accession>A0A0J0XCS0</accession>
<dbReference type="RefSeq" id="XP_018275352.1">
    <property type="nucleotide sequence ID" value="XM_018419437.1"/>
</dbReference>